<evidence type="ECO:0000313" key="2">
    <source>
        <dbReference type="Proteomes" id="UP000243378"/>
    </source>
</evidence>
<dbReference type="AlphaFoldDB" id="A0A1G7I002"/>
<evidence type="ECO:0000313" key="1">
    <source>
        <dbReference type="EMBL" id="SDF06081.1"/>
    </source>
</evidence>
<organism evidence="1 2">
    <name type="scientific">Phytopseudomonas seleniipraecipitans</name>
    <dbReference type="NCBI Taxonomy" id="640205"/>
    <lineage>
        <taxon>Bacteria</taxon>
        <taxon>Pseudomonadati</taxon>
        <taxon>Pseudomonadota</taxon>
        <taxon>Gammaproteobacteria</taxon>
        <taxon>Pseudomonadales</taxon>
        <taxon>Pseudomonadaceae</taxon>
        <taxon>Phytopseudomonas</taxon>
    </lineage>
</organism>
<name>A0A1G7I002_9GAMM</name>
<dbReference type="InterPro" id="IPR046507">
    <property type="entry name" value="DUF6685"/>
</dbReference>
<proteinExistence type="predicted"/>
<protein>
    <submittedName>
        <fullName evidence="1">Uncharacterized protein</fullName>
    </submittedName>
</protein>
<dbReference type="RefSeq" id="WP_092364965.1">
    <property type="nucleotide sequence ID" value="NZ_FNBM01000001.1"/>
</dbReference>
<dbReference type="STRING" id="640205.SAMN05216381_0852"/>
<reference evidence="1 2" key="1">
    <citation type="submission" date="2016-10" db="EMBL/GenBank/DDBJ databases">
        <authorList>
            <person name="de Groot N.N."/>
        </authorList>
    </citation>
    <scope>NUCLEOTIDE SEQUENCE [LARGE SCALE GENOMIC DNA]</scope>
    <source>
        <strain evidence="1 2">LMG 25475</strain>
    </source>
</reference>
<gene>
    <name evidence="1" type="ORF">SAMN05216381_0852</name>
</gene>
<dbReference type="Pfam" id="PF20390">
    <property type="entry name" value="DUF6685"/>
    <property type="match status" value="1"/>
</dbReference>
<dbReference type="OrthoDB" id="6968898at2"/>
<accession>A0A1G7I002</accession>
<dbReference type="EMBL" id="FNBM01000001">
    <property type="protein sequence ID" value="SDF06081.1"/>
    <property type="molecule type" value="Genomic_DNA"/>
</dbReference>
<dbReference type="Proteomes" id="UP000243378">
    <property type="component" value="Unassembled WGS sequence"/>
</dbReference>
<sequence>MSLPEQPSPFSSRLTALAQRVGLLGRGCKPIFERASQLHLPFAAIPSFTDNICWLGGPPLQRLMDLPRGALSGPVQEDKAEARAALLGLIEAEREQVDALDLRHVDSLVHCDERHASLEDYAASDACRKIRIISYRDFLKTLSQSLPNFPDARLDLYQAQWRGERLFWAGELHPQAFASAVAYARLRGLEISLPAEITRYRISSTGLGELEQHYHALAMPSEAWSDALFMQLLMEHHVPYARLSLLRTPGAPEFLLLPKQSPQASALGEGLRQAGAPDMLDYVRQLA</sequence>